<reference evidence="2" key="1">
    <citation type="journal article" date="2022" name="bioRxiv">
        <title>Sequencing and chromosome-scale assembly of the giantPleurodeles waltlgenome.</title>
        <authorList>
            <person name="Brown T."/>
            <person name="Elewa A."/>
            <person name="Iarovenko S."/>
            <person name="Subramanian E."/>
            <person name="Araus A.J."/>
            <person name="Petzold A."/>
            <person name="Susuki M."/>
            <person name="Suzuki K.-i.T."/>
            <person name="Hayashi T."/>
            <person name="Toyoda A."/>
            <person name="Oliveira C."/>
            <person name="Osipova E."/>
            <person name="Leigh N.D."/>
            <person name="Simon A."/>
            <person name="Yun M.H."/>
        </authorList>
    </citation>
    <scope>NUCLEOTIDE SEQUENCE</scope>
    <source>
        <strain evidence="2">20211129_DDA</strain>
        <tissue evidence="2">Liver</tissue>
    </source>
</reference>
<feature type="compositionally biased region" description="Basic and acidic residues" evidence="1">
    <location>
        <begin position="44"/>
        <end position="54"/>
    </location>
</feature>
<feature type="region of interest" description="Disordered" evidence="1">
    <location>
        <begin position="44"/>
        <end position="66"/>
    </location>
</feature>
<dbReference type="Proteomes" id="UP001066276">
    <property type="component" value="Chromosome 7"/>
</dbReference>
<dbReference type="AlphaFoldDB" id="A0AAV7PT96"/>
<comment type="caution">
    <text evidence="2">The sequence shown here is derived from an EMBL/GenBank/DDBJ whole genome shotgun (WGS) entry which is preliminary data.</text>
</comment>
<organism evidence="2 3">
    <name type="scientific">Pleurodeles waltl</name>
    <name type="common">Iberian ribbed newt</name>
    <dbReference type="NCBI Taxonomy" id="8319"/>
    <lineage>
        <taxon>Eukaryota</taxon>
        <taxon>Metazoa</taxon>
        <taxon>Chordata</taxon>
        <taxon>Craniata</taxon>
        <taxon>Vertebrata</taxon>
        <taxon>Euteleostomi</taxon>
        <taxon>Amphibia</taxon>
        <taxon>Batrachia</taxon>
        <taxon>Caudata</taxon>
        <taxon>Salamandroidea</taxon>
        <taxon>Salamandridae</taxon>
        <taxon>Pleurodelinae</taxon>
        <taxon>Pleurodeles</taxon>
    </lineage>
</organism>
<evidence type="ECO:0000313" key="3">
    <source>
        <dbReference type="Proteomes" id="UP001066276"/>
    </source>
</evidence>
<gene>
    <name evidence="2" type="ORF">NDU88_008952</name>
</gene>
<accession>A0AAV7PT96</accession>
<evidence type="ECO:0000313" key="2">
    <source>
        <dbReference type="EMBL" id="KAJ1130601.1"/>
    </source>
</evidence>
<proteinExistence type="predicted"/>
<dbReference type="EMBL" id="JANPWB010000011">
    <property type="protein sequence ID" value="KAJ1130601.1"/>
    <property type="molecule type" value="Genomic_DNA"/>
</dbReference>
<name>A0AAV7PT96_PLEWA</name>
<evidence type="ECO:0000256" key="1">
    <source>
        <dbReference type="SAM" id="MobiDB-lite"/>
    </source>
</evidence>
<sequence length="170" mass="16620">MTCTARVTIIDELITGNSDKEATPPPPLCLFRLSLDSTETKKCRLRPARPDSGSRHGQPTAQRAPAVGPAAPAVAFVKAPVLAPDAAPAVASLKAPVVPPDAATAVGSDADPAVGAAARVVGSAAPDLGAVAVLVIGLEAAGQIGLLKAPAVGLAAAPAPTDSGKCGAFP</sequence>
<keyword evidence="3" id="KW-1185">Reference proteome</keyword>
<protein>
    <submittedName>
        <fullName evidence="2">Uncharacterized protein</fullName>
    </submittedName>
</protein>